<dbReference type="Proteomes" id="UP001482620">
    <property type="component" value="Unassembled WGS sequence"/>
</dbReference>
<keyword evidence="2" id="KW-1185">Reference proteome</keyword>
<sequence length="93" mass="10387">MWVERGGRRGNCAVIGAHTWTATLRTYPQYMGYALNPAPPAPHPVDCVWREKHLVTYAAGTGSKAKACQLQITDRTFQQIGLMFGNEKKHTNN</sequence>
<organism evidence="1 2">
    <name type="scientific">Ilyodon furcidens</name>
    <name type="common">goldbreast splitfin</name>
    <dbReference type="NCBI Taxonomy" id="33524"/>
    <lineage>
        <taxon>Eukaryota</taxon>
        <taxon>Metazoa</taxon>
        <taxon>Chordata</taxon>
        <taxon>Craniata</taxon>
        <taxon>Vertebrata</taxon>
        <taxon>Euteleostomi</taxon>
        <taxon>Actinopterygii</taxon>
        <taxon>Neopterygii</taxon>
        <taxon>Teleostei</taxon>
        <taxon>Neoteleostei</taxon>
        <taxon>Acanthomorphata</taxon>
        <taxon>Ovalentaria</taxon>
        <taxon>Atherinomorphae</taxon>
        <taxon>Cyprinodontiformes</taxon>
        <taxon>Goodeidae</taxon>
        <taxon>Ilyodon</taxon>
    </lineage>
</organism>
<comment type="caution">
    <text evidence="1">The sequence shown here is derived from an EMBL/GenBank/DDBJ whole genome shotgun (WGS) entry which is preliminary data.</text>
</comment>
<evidence type="ECO:0000313" key="2">
    <source>
        <dbReference type="Proteomes" id="UP001482620"/>
    </source>
</evidence>
<protein>
    <submittedName>
        <fullName evidence="1">Uncharacterized protein</fullName>
    </submittedName>
</protein>
<gene>
    <name evidence="1" type="ORF">ILYODFUR_036027</name>
</gene>
<dbReference type="EMBL" id="JAHRIQ010099804">
    <property type="protein sequence ID" value="MEQ2253779.1"/>
    <property type="molecule type" value="Genomic_DNA"/>
</dbReference>
<proteinExistence type="predicted"/>
<reference evidence="1 2" key="1">
    <citation type="submission" date="2021-06" db="EMBL/GenBank/DDBJ databases">
        <authorList>
            <person name="Palmer J.M."/>
        </authorList>
    </citation>
    <scope>NUCLEOTIDE SEQUENCE [LARGE SCALE GENOMIC DNA]</scope>
    <source>
        <strain evidence="2">if_2019</strain>
        <tissue evidence="1">Muscle</tissue>
    </source>
</reference>
<name>A0ABV0V9N6_9TELE</name>
<accession>A0ABV0V9N6</accession>
<evidence type="ECO:0000313" key="1">
    <source>
        <dbReference type="EMBL" id="MEQ2253779.1"/>
    </source>
</evidence>